<dbReference type="InterPro" id="IPR016152">
    <property type="entry name" value="PTrfase/Anion_transptr"/>
</dbReference>
<protein>
    <submittedName>
        <fullName evidence="2">PTS sugar transporter subunit IIA</fullName>
    </submittedName>
</protein>
<accession>A0ABT7QL63</accession>
<organism evidence="2 3">
    <name type="scientific">Candidatus Doriopsillibacter californiensis</name>
    <dbReference type="NCBI Taxonomy" id="2970740"/>
    <lineage>
        <taxon>Bacteria</taxon>
        <taxon>Pseudomonadati</taxon>
        <taxon>Pseudomonadota</taxon>
        <taxon>Gammaproteobacteria</taxon>
        <taxon>Candidatus Tethybacterales</taxon>
        <taxon>Candidatus Persebacteraceae</taxon>
        <taxon>Candidatus Doriopsillibacter</taxon>
    </lineage>
</organism>
<dbReference type="InterPro" id="IPR051541">
    <property type="entry name" value="PTS_SugarTrans_NitroReg"/>
</dbReference>
<gene>
    <name evidence="2" type="ORF">NQX30_03635</name>
</gene>
<dbReference type="PANTHER" id="PTHR47738">
    <property type="entry name" value="PTS SYSTEM FRUCTOSE-LIKE EIIA COMPONENT-RELATED"/>
    <property type="match status" value="1"/>
</dbReference>
<dbReference type="EMBL" id="JANQAO010000002">
    <property type="protein sequence ID" value="MDM5147462.1"/>
    <property type="molecule type" value="Genomic_DNA"/>
</dbReference>
<evidence type="ECO:0000259" key="1">
    <source>
        <dbReference type="PROSITE" id="PS51094"/>
    </source>
</evidence>
<evidence type="ECO:0000313" key="3">
    <source>
        <dbReference type="Proteomes" id="UP001168167"/>
    </source>
</evidence>
<comment type="caution">
    <text evidence="2">The sequence shown here is derived from an EMBL/GenBank/DDBJ whole genome shotgun (WGS) entry which is preliminary data.</text>
</comment>
<reference evidence="2" key="2">
    <citation type="journal article" date="2023" name="Microbiome">
        <title>Synthase-selected sorting approach identifies a beta-lactone synthase in a nudibranch symbiotic bacterium.</title>
        <authorList>
            <person name="Dzunkova M."/>
            <person name="La Clair J.J."/>
            <person name="Tyml T."/>
            <person name="Doud D."/>
            <person name="Schulz F."/>
            <person name="Piquer-Esteban S."/>
            <person name="Porcel Sanchis D."/>
            <person name="Osborn A."/>
            <person name="Robinson D."/>
            <person name="Louie K.B."/>
            <person name="Bowen B.P."/>
            <person name="Bowers R.M."/>
            <person name="Lee J."/>
            <person name="Arnau V."/>
            <person name="Diaz-Villanueva W."/>
            <person name="Stepanauskas R."/>
            <person name="Gosliner T."/>
            <person name="Date S.V."/>
            <person name="Northen T.R."/>
            <person name="Cheng J.F."/>
            <person name="Burkart M.D."/>
            <person name="Woyke T."/>
        </authorList>
    </citation>
    <scope>NUCLEOTIDE SEQUENCE</scope>
    <source>
        <strain evidence="2">Df01</strain>
    </source>
</reference>
<keyword evidence="3" id="KW-1185">Reference proteome</keyword>
<dbReference type="InterPro" id="IPR002178">
    <property type="entry name" value="PTS_EIIA_type-2_dom"/>
</dbReference>
<dbReference type="PROSITE" id="PS51094">
    <property type="entry name" value="PTS_EIIA_TYPE_2"/>
    <property type="match status" value="1"/>
</dbReference>
<reference evidence="2" key="1">
    <citation type="submission" date="2022-08" db="EMBL/GenBank/DDBJ databases">
        <authorList>
            <person name="Dzunkova M."/>
            <person name="La Clair J."/>
            <person name="Tyml T."/>
            <person name="Doud D."/>
            <person name="Schulz F."/>
            <person name="Piquer S."/>
            <person name="Porcel Sanchis D."/>
            <person name="Osborn A."/>
            <person name="Robinson D."/>
            <person name="Louie K.B."/>
            <person name="Bowen B.P."/>
            <person name="Bowers R."/>
            <person name="Lee J."/>
            <person name="Arnau Llombart V."/>
            <person name="Diaz Villanueva W."/>
            <person name="Gosliner T."/>
            <person name="Northen T."/>
            <person name="Cheng J.-F."/>
            <person name="Burkart M.D."/>
            <person name="Woyke T."/>
        </authorList>
    </citation>
    <scope>NUCLEOTIDE SEQUENCE</scope>
    <source>
        <strain evidence="2">Df01</strain>
    </source>
</reference>
<dbReference type="Pfam" id="PF00359">
    <property type="entry name" value="PTS_EIIA_2"/>
    <property type="match status" value="1"/>
</dbReference>
<dbReference type="Proteomes" id="UP001168167">
    <property type="component" value="Unassembled WGS sequence"/>
</dbReference>
<dbReference type="SUPFAM" id="SSF55804">
    <property type="entry name" value="Phoshotransferase/anion transport protein"/>
    <property type="match status" value="1"/>
</dbReference>
<keyword evidence="2" id="KW-0762">Sugar transport</keyword>
<keyword evidence="2" id="KW-0813">Transport</keyword>
<dbReference type="PANTHER" id="PTHR47738:SF1">
    <property type="entry name" value="NITROGEN REGULATORY PROTEIN"/>
    <property type="match status" value="1"/>
</dbReference>
<dbReference type="Gene3D" id="3.40.930.10">
    <property type="entry name" value="Mannitol-specific EII, Chain A"/>
    <property type="match status" value="1"/>
</dbReference>
<sequence>MTEITEIGIARRLPPAHILLGIDWQSKKRVFEQISIVFENTSGIAREQFFSVLFERERLGSTFIGEGGAIPHGRLGNLKEPLCALVMLKHPIQYGVSDDGGGAVQVLFFLIAPQEANDIHLCILGVFAEMLSDQQLINNLWQCAEPEKVQKIIANWEKEKGLSDGDKE</sequence>
<proteinExistence type="predicted"/>
<feature type="domain" description="PTS EIIA type-2" evidence="1">
    <location>
        <begin position="11"/>
        <end position="156"/>
    </location>
</feature>
<name>A0ABT7QL63_9GAMM</name>
<evidence type="ECO:0000313" key="2">
    <source>
        <dbReference type="EMBL" id="MDM5147462.1"/>
    </source>
</evidence>